<organism evidence="5 6">
    <name type="scientific">Trichostrongylus colubriformis</name>
    <name type="common">Black scour worm</name>
    <dbReference type="NCBI Taxonomy" id="6319"/>
    <lineage>
        <taxon>Eukaryota</taxon>
        <taxon>Metazoa</taxon>
        <taxon>Ecdysozoa</taxon>
        <taxon>Nematoda</taxon>
        <taxon>Chromadorea</taxon>
        <taxon>Rhabditida</taxon>
        <taxon>Rhabditina</taxon>
        <taxon>Rhabditomorpha</taxon>
        <taxon>Strongyloidea</taxon>
        <taxon>Trichostrongylidae</taxon>
        <taxon>Trichostrongylus</taxon>
    </lineage>
</organism>
<dbReference type="GO" id="GO:0005634">
    <property type="term" value="C:nucleus"/>
    <property type="evidence" value="ECO:0007669"/>
    <property type="project" value="TreeGrafter"/>
</dbReference>
<dbReference type="InterPro" id="IPR005846">
    <property type="entry name" value="A-D-PHexomutase_a/b/a-III"/>
</dbReference>
<dbReference type="InterPro" id="IPR016055">
    <property type="entry name" value="A-D-PHexomutase_a/b/a-I/II/III"/>
</dbReference>
<dbReference type="GO" id="GO:0006166">
    <property type="term" value="P:purine ribonucleoside salvage"/>
    <property type="evidence" value="ECO:0007669"/>
    <property type="project" value="TreeGrafter"/>
</dbReference>
<dbReference type="GO" id="GO:0046872">
    <property type="term" value="F:metal ion binding"/>
    <property type="evidence" value="ECO:0007669"/>
    <property type="project" value="UniProtKB-KW"/>
</dbReference>
<dbReference type="Pfam" id="PF02880">
    <property type="entry name" value="PGM_PMM_III"/>
    <property type="match status" value="1"/>
</dbReference>
<dbReference type="GO" id="GO:0005975">
    <property type="term" value="P:carbohydrate metabolic process"/>
    <property type="evidence" value="ECO:0007669"/>
    <property type="project" value="InterPro"/>
</dbReference>
<name>A0AAN8FS13_TRICO</name>
<keyword evidence="3" id="KW-0413">Isomerase</keyword>
<proteinExistence type="predicted"/>
<dbReference type="EMBL" id="WIXE01008130">
    <property type="protein sequence ID" value="KAK5979662.1"/>
    <property type="molecule type" value="Genomic_DNA"/>
</dbReference>
<dbReference type="PANTHER" id="PTHR45745">
    <property type="entry name" value="PHOSPHOMANNOMUTASE 45A"/>
    <property type="match status" value="1"/>
</dbReference>
<sequence>MGALMTWWVWTNWSKAHPTVKKSDVYVLNSAVSSQIVKTMADKEGFKSDVTLTGFEWMGYKAHKLREEGKHVILAWEESIGFMPGHTMDKFCCEEYDAYRSMSLV</sequence>
<keyword evidence="2" id="KW-0460">Magnesium</keyword>
<comment type="caution">
    <text evidence="5">The sequence shown here is derived from an EMBL/GenBank/DDBJ whole genome shotgun (WGS) entry which is preliminary data.</text>
</comment>
<keyword evidence="1" id="KW-0479">Metal-binding</keyword>
<evidence type="ECO:0000256" key="3">
    <source>
        <dbReference type="ARBA" id="ARBA00023235"/>
    </source>
</evidence>
<dbReference type="AlphaFoldDB" id="A0AAN8FS13"/>
<dbReference type="SUPFAM" id="SSF53738">
    <property type="entry name" value="Phosphoglucomutase, first 3 domains"/>
    <property type="match status" value="1"/>
</dbReference>
<feature type="domain" description="Alpha-D-phosphohexomutase alpha/beta/alpha" evidence="4">
    <location>
        <begin position="16"/>
        <end position="84"/>
    </location>
</feature>
<evidence type="ECO:0000313" key="5">
    <source>
        <dbReference type="EMBL" id="KAK5979662.1"/>
    </source>
</evidence>
<evidence type="ECO:0000259" key="4">
    <source>
        <dbReference type="Pfam" id="PF02880"/>
    </source>
</evidence>
<dbReference type="Proteomes" id="UP001331761">
    <property type="component" value="Unassembled WGS sequence"/>
</dbReference>
<reference evidence="5 6" key="1">
    <citation type="submission" date="2019-10" db="EMBL/GenBank/DDBJ databases">
        <title>Assembly and Annotation for the nematode Trichostrongylus colubriformis.</title>
        <authorList>
            <person name="Martin J."/>
        </authorList>
    </citation>
    <scope>NUCLEOTIDE SEQUENCE [LARGE SCALE GENOMIC DNA]</scope>
    <source>
        <strain evidence="5">G859</strain>
        <tissue evidence="5">Whole worm</tissue>
    </source>
</reference>
<dbReference type="GO" id="GO:0008973">
    <property type="term" value="F:phosphopentomutase activity"/>
    <property type="evidence" value="ECO:0007669"/>
    <property type="project" value="TreeGrafter"/>
</dbReference>
<keyword evidence="6" id="KW-1185">Reference proteome</keyword>
<dbReference type="Gene3D" id="3.40.120.10">
    <property type="entry name" value="Alpha-D-Glucose-1,6-Bisphosphate, subunit A, domain 3"/>
    <property type="match status" value="1"/>
</dbReference>
<gene>
    <name evidence="5" type="ORF">GCK32_010878</name>
</gene>
<evidence type="ECO:0000313" key="6">
    <source>
        <dbReference type="Proteomes" id="UP001331761"/>
    </source>
</evidence>
<evidence type="ECO:0000256" key="1">
    <source>
        <dbReference type="ARBA" id="ARBA00022723"/>
    </source>
</evidence>
<evidence type="ECO:0000256" key="2">
    <source>
        <dbReference type="ARBA" id="ARBA00022842"/>
    </source>
</evidence>
<protein>
    <recommendedName>
        <fullName evidence="4">Alpha-D-phosphohexomutase alpha/beta/alpha domain-containing protein</fullName>
    </recommendedName>
</protein>
<accession>A0AAN8FS13</accession>
<dbReference type="PANTHER" id="PTHR45745:SF1">
    <property type="entry name" value="PHOSPHOGLUCOMUTASE 2B-RELATED"/>
    <property type="match status" value="1"/>
</dbReference>